<proteinExistence type="predicted"/>
<comment type="caution">
    <text evidence="1">The sequence shown here is derived from an EMBL/GenBank/DDBJ whole genome shotgun (WGS) entry which is preliminary data.</text>
</comment>
<dbReference type="EMBL" id="JAFNEN010000341">
    <property type="protein sequence ID" value="KAG8185276.1"/>
    <property type="molecule type" value="Genomic_DNA"/>
</dbReference>
<dbReference type="Proteomes" id="UP000827092">
    <property type="component" value="Unassembled WGS sequence"/>
</dbReference>
<sequence length="158" mass="18146">MNFMRVCTIVTRQWRNGASVTLSSSEREIRLLCVDQHVCHHRGVRVRVPNRELRHGPARDMGEFIGSPTFIAFDDAKWSVRVYPRGDQHDAIEHVSCLLHREEEDRGPEEVLHERGYVEDDAVMLTCSIQKSKGVNITLIFNSVECWTDLIDSDSKPT</sequence>
<keyword evidence="2" id="KW-1185">Reference proteome</keyword>
<protein>
    <submittedName>
        <fullName evidence="1">Uncharacterized protein</fullName>
    </submittedName>
</protein>
<dbReference type="InterPro" id="IPR008974">
    <property type="entry name" value="TRAF-like"/>
</dbReference>
<dbReference type="SUPFAM" id="SSF49599">
    <property type="entry name" value="TRAF domain-like"/>
    <property type="match status" value="1"/>
</dbReference>
<organism evidence="1 2">
    <name type="scientific">Oedothorax gibbosus</name>
    <dbReference type="NCBI Taxonomy" id="931172"/>
    <lineage>
        <taxon>Eukaryota</taxon>
        <taxon>Metazoa</taxon>
        <taxon>Ecdysozoa</taxon>
        <taxon>Arthropoda</taxon>
        <taxon>Chelicerata</taxon>
        <taxon>Arachnida</taxon>
        <taxon>Araneae</taxon>
        <taxon>Araneomorphae</taxon>
        <taxon>Entelegynae</taxon>
        <taxon>Araneoidea</taxon>
        <taxon>Linyphiidae</taxon>
        <taxon>Erigoninae</taxon>
        <taxon>Oedothorax</taxon>
    </lineage>
</organism>
<name>A0AAV6UNU7_9ARAC</name>
<dbReference type="AlphaFoldDB" id="A0AAV6UNU7"/>
<evidence type="ECO:0000313" key="1">
    <source>
        <dbReference type="EMBL" id="KAG8185276.1"/>
    </source>
</evidence>
<reference evidence="1 2" key="1">
    <citation type="journal article" date="2022" name="Nat. Ecol. Evol.">
        <title>A masculinizing supergene underlies an exaggerated male reproductive morph in a spider.</title>
        <authorList>
            <person name="Hendrickx F."/>
            <person name="De Corte Z."/>
            <person name="Sonet G."/>
            <person name="Van Belleghem S.M."/>
            <person name="Kostlbacher S."/>
            <person name="Vangestel C."/>
        </authorList>
    </citation>
    <scope>NUCLEOTIDE SEQUENCE [LARGE SCALE GENOMIC DNA]</scope>
    <source>
        <strain evidence="1">W744_W776</strain>
    </source>
</reference>
<dbReference type="Gene3D" id="2.60.210.10">
    <property type="entry name" value="Apoptosis, Tumor Necrosis Factor Receptor Associated Protein 2, Chain A"/>
    <property type="match status" value="1"/>
</dbReference>
<gene>
    <name evidence="1" type="ORF">JTE90_023889</name>
</gene>
<accession>A0AAV6UNU7</accession>
<evidence type="ECO:0000313" key="2">
    <source>
        <dbReference type="Proteomes" id="UP000827092"/>
    </source>
</evidence>